<comment type="catalytic activity">
    <reaction evidence="4">
        <text>N-terminal L-aspartyl-[protein] + L-leucyl-tRNA(Leu) = N-terminal L-leucyl-L-aspartyl-[protein] + tRNA(Leu) + H(+)</text>
        <dbReference type="Rhea" id="RHEA:50420"/>
        <dbReference type="Rhea" id="RHEA-COMP:9613"/>
        <dbReference type="Rhea" id="RHEA-COMP:9622"/>
        <dbReference type="Rhea" id="RHEA-COMP:12669"/>
        <dbReference type="Rhea" id="RHEA-COMP:12674"/>
        <dbReference type="ChEBI" id="CHEBI:15378"/>
        <dbReference type="ChEBI" id="CHEBI:64720"/>
        <dbReference type="ChEBI" id="CHEBI:78442"/>
        <dbReference type="ChEBI" id="CHEBI:78494"/>
        <dbReference type="ChEBI" id="CHEBI:133042"/>
        <dbReference type="EC" id="2.3.2.29"/>
    </reaction>
</comment>
<feature type="domain" description="N-end aminoacyl transferase N-terminal" evidence="5">
    <location>
        <begin position="19"/>
        <end position="89"/>
    </location>
</feature>
<dbReference type="Proteomes" id="UP001219956">
    <property type="component" value="Unassembled WGS sequence"/>
</dbReference>
<evidence type="ECO:0000256" key="2">
    <source>
        <dbReference type="ARBA" id="ARBA00022679"/>
    </source>
</evidence>
<dbReference type="NCBIfam" id="NF002346">
    <property type="entry name" value="PRK01305.2-3"/>
    <property type="match status" value="1"/>
</dbReference>
<dbReference type="NCBIfam" id="NF002342">
    <property type="entry name" value="PRK01305.1-3"/>
    <property type="match status" value="1"/>
</dbReference>
<dbReference type="InterPro" id="IPR030700">
    <property type="entry name" value="N-end_Aminoacyl_Trfase"/>
</dbReference>
<sequence length="243" mass="27933">MSHRDDAIAVVHFYATAPYPCSYLEGHQARSQVAIPADAIDSSVYSRLVGLGFRRSGHFTYRPYCDDCRACVPVRLMAAEFRPGRSQRRAAKAHGHLSTRILPLAFSDEHYQLYYRYQHARHDGGGMSDDDPVQYAEFILKSRVDSWLVEFREDGVLRMVSLIDRLDDGLSAVYTFFEPDVPGASYGVYNVLWQVELARQLGLPYVYLGYWIKASPKMVYKQHYKPLQMLDNGRWVAFRDDVC</sequence>
<accession>A0ABT5J1E2</accession>
<dbReference type="PANTHER" id="PTHR21367:SF1">
    <property type="entry name" value="ARGINYL-TRNA--PROTEIN TRANSFERASE 1"/>
    <property type="match status" value="1"/>
</dbReference>
<gene>
    <name evidence="4" type="primary">bpt</name>
    <name evidence="7" type="ORF">PQU95_10615</name>
</gene>
<organism evidence="7 8">
    <name type="scientific">Vogesella aquatica</name>
    <dbReference type="NCBI Taxonomy" id="2984206"/>
    <lineage>
        <taxon>Bacteria</taxon>
        <taxon>Pseudomonadati</taxon>
        <taxon>Pseudomonadota</taxon>
        <taxon>Betaproteobacteria</taxon>
        <taxon>Neisseriales</taxon>
        <taxon>Chromobacteriaceae</taxon>
        <taxon>Vogesella</taxon>
    </lineage>
</organism>
<name>A0ABT5J1E2_9NEIS</name>
<comment type="subcellular location">
    <subcellularLocation>
        <location evidence="4">Cytoplasm</location>
    </subcellularLocation>
</comment>
<dbReference type="Pfam" id="PF04377">
    <property type="entry name" value="ATE_C"/>
    <property type="match status" value="1"/>
</dbReference>
<dbReference type="GO" id="GO:0004057">
    <property type="term" value="F:arginyl-tRNA--protein transferase activity"/>
    <property type="evidence" value="ECO:0007669"/>
    <property type="project" value="UniProtKB-EC"/>
</dbReference>
<dbReference type="InterPro" id="IPR007472">
    <property type="entry name" value="N-end_Aminoacyl_Trfase_C"/>
</dbReference>
<dbReference type="SUPFAM" id="SSF55729">
    <property type="entry name" value="Acyl-CoA N-acyltransferases (Nat)"/>
    <property type="match status" value="1"/>
</dbReference>
<evidence type="ECO:0000313" key="8">
    <source>
        <dbReference type="Proteomes" id="UP001219956"/>
    </source>
</evidence>
<feature type="domain" description="N-end rule aminoacyl transferase C-terminal" evidence="6">
    <location>
        <begin position="109"/>
        <end position="231"/>
    </location>
</feature>
<evidence type="ECO:0000256" key="1">
    <source>
        <dbReference type="ARBA" id="ARBA00022490"/>
    </source>
</evidence>
<evidence type="ECO:0000259" key="5">
    <source>
        <dbReference type="Pfam" id="PF04376"/>
    </source>
</evidence>
<dbReference type="PIRSF" id="PIRSF037208">
    <property type="entry name" value="ATE_pro_prd"/>
    <property type="match status" value="1"/>
</dbReference>
<dbReference type="Pfam" id="PF04376">
    <property type="entry name" value="ATE_N"/>
    <property type="match status" value="1"/>
</dbReference>
<dbReference type="InterPro" id="IPR007471">
    <property type="entry name" value="N-end_Aminoacyl_Trfase_N"/>
</dbReference>
<keyword evidence="3 4" id="KW-0012">Acyltransferase</keyword>
<keyword evidence="2 4" id="KW-0808">Transferase</keyword>
<evidence type="ECO:0000259" key="6">
    <source>
        <dbReference type="Pfam" id="PF04377"/>
    </source>
</evidence>
<proteinExistence type="inferred from homology"/>
<comment type="caution">
    <text evidence="7">The sequence shown here is derived from an EMBL/GenBank/DDBJ whole genome shotgun (WGS) entry which is preliminary data.</text>
</comment>
<evidence type="ECO:0000256" key="3">
    <source>
        <dbReference type="ARBA" id="ARBA00023315"/>
    </source>
</evidence>
<evidence type="ECO:0000313" key="7">
    <source>
        <dbReference type="EMBL" id="MDC7717664.1"/>
    </source>
</evidence>
<dbReference type="InterPro" id="IPR017138">
    <property type="entry name" value="Asp_Glu_LeuTrfase"/>
</dbReference>
<dbReference type="HAMAP" id="MF_00689">
    <property type="entry name" value="Bpt"/>
    <property type="match status" value="1"/>
</dbReference>
<dbReference type="EC" id="2.3.2.29" evidence="4"/>
<dbReference type="InterPro" id="IPR016181">
    <property type="entry name" value="Acyl_CoA_acyltransferase"/>
</dbReference>
<keyword evidence="8" id="KW-1185">Reference proteome</keyword>
<evidence type="ECO:0000256" key="4">
    <source>
        <dbReference type="HAMAP-Rule" id="MF_00689"/>
    </source>
</evidence>
<comment type="function">
    <text evidence="4">Functions in the N-end rule pathway of protein degradation where it conjugates Leu from its aminoacyl-tRNA to the N-termini of proteins containing an N-terminal aspartate or glutamate.</text>
</comment>
<keyword evidence="1 4" id="KW-0963">Cytoplasm</keyword>
<dbReference type="NCBIfam" id="NF002341">
    <property type="entry name" value="PRK01305.1-1"/>
    <property type="match status" value="1"/>
</dbReference>
<comment type="similarity">
    <text evidence="4">Belongs to the R-transferase family. Bpt subfamily.</text>
</comment>
<dbReference type="RefSeq" id="WP_272751977.1">
    <property type="nucleotide sequence ID" value="NZ_JAQQLF010000012.1"/>
</dbReference>
<protein>
    <recommendedName>
        <fullName evidence="4">Aspartate/glutamate leucyltransferase</fullName>
        <ecNumber evidence="4">2.3.2.29</ecNumber>
    </recommendedName>
</protein>
<reference evidence="7 8" key="1">
    <citation type="submission" date="2023-01" db="EMBL/GenBank/DDBJ databases">
        <title>Novel species of the genus Vogesella isolated from rivers.</title>
        <authorList>
            <person name="Lu H."/>
        </authorList>
    </citation>
    <scope>NUCLEOTIDE SEQUENCE [LARGE SCALE GENOMIC DNA]</scope>
    <source>
        <strain evidence="7 8">DC21W</strain>
    </source>
</reference>
<comment type="catalytic activity">
    <reaction evidence="4">
        <text>N-terminal L-glutamyl-[protein] + L-leucyl-tRNA(Leu) = N-terminal L-leucyl-L-glutamyl-[protein] + tRNA(Leu) + H(+)</text>
        <dbReference type="Rhea" id="RHEA:50412"/>
        <dbReference type="Rhea" id="RHEA-COMP:9613"/>
        <dbReference type="Rhea" id="RHEA-COMP:9622"/>
        <dbReference type="Rhea" id="RHEA-COMP:12664"/>
        <dbReference type="Rhea" id="RHEA-COMP:12668"/>
        <dbReference type="ChEBI" id="CHEBI:15378"/>
        <dbReference type="ChEBI" id="CHEBI:64721"/>
        <dbReference type="ChEBI" id="CHEBI:78442"/>
        <dbReference type="ChEBI" id="CHEBI:78494"/>
        <dbReference type="ChEBI" id="CHEBI:133041"/>
        <dbReference type="EC" id="2.3.2.29"/>
    </reaction>
</comment>
<dbReference type="PANTHER" id="PTHR21367">
    <property type="entry name" value="ARGININE-TRNA-PROTEIN TRANSFERASE 1"/>
    <property type="match status" value="1"/>
</dbReference>
<dbReference type="EMBL" id="JAQQLF010000012">
    <property type="protein sequence ID" value="MDC7717664.1"/>
    <property type="molecule type" value="Genomic_DNA"/>
</dbReference>